<dbReference type="PANTHER" id="PTHR48081:SF33">
    <property type="entry name" value="KYNURENINE FORMAMIDASE"/>
    <property type="match status" value="1"/>
</dbReference>
<dbReference type="SUPFAM" id="SSF53474">
    <property type="entry name" value="alpha/beta-Hydrolases"/>
    <property type="match status" value="1"/>
</dbReference>
<organism evidence="4">
    <name type="scientific">Aureoumbra lagunensis</name>
    <dbReference type="NCBI Taxonomy" id="44058"/>
    <lineage>
        <taxon>Eukaryota</taxon>
        <taxon>Sar</taxon>
        <taxon>Stramenopiles</taxon>
        <taxon>Ochrophyta</taxon>
        <taxon>Pelagophyceae</taxon>
        <taxon>Pelagomonadales</taxon>
        <taxon>Aureoumbra</taxon>
    </lineage>
</organism>
<name>A0A7S3NQN7_9STRA</name>
<evidence type="ECO:0000259" key="3">
    <source>
        <dbReference type="Pfam" id="PF20434"/>
    </source>
</evidence>
<keyword evidence="2" id="KW-1133">Transmembrane helix</keyword>
<evidence type="ECO:0000256" key="1">
    <source>
        <dbReference type="ARBA" id="ARBA00022801"/>
    </source>
</evidence>
<sequence length="419" mass="45986">MKRSTKVVVTSFIVLATALRPTIPILKGRSLLNEVAGATVMSVLIGTLVAFQLTLPQGTDVEGRVANVIPAELSAVVRESKLAWQFYTTFEIGIGFVGLAIESARRNKLNFITSLRELASTYKSGVRYQLTPTCAVEVHDGQGGTLVFAPGGAWSHGDDARIWNILAQRITHRLGYRVIIIEYSAYPSNTGSGMISDVLTALRFASSHYMNDQVECKEPLVFCGHSAGVHLIATALLNTTELLADGVLLLSGPYDLVDHLEHERKRGVAHVSVLETAFRPNERSGSASPTVLARHKNVSSILPRIVLLAHGDADPIVPITSFYRFAEALNNSFSDDTKLDLRVLQNVSHLDYLLEAFLPPNEQRQEEEIFFRLLRDTFYHLLDEKRDIAISSPSDSMINKLAAASSSRASSEAVSSQHF</sequence>
<keyword evidence="1" id="KW-0378">Hydrolase</keyword>
<dbReference type="GO" id="GO:0004061">
    <property type="term" value="F:arylformamidase activity"/>
    <property type="evidence" value="ECO:0007669"/>
    <property type="project" value="TreeGrafter"/>
</dbReference>
<keyword evidence="2" id="KW-0472">Membrane</keyword>
<dbReference type="AlphaFoldDB" id="A0A7S3NQN7"/>
<dbReference type="InterPro" id="IPR049492">
    <property type="entry name" value="BD-FAE-like_dom"/>
</dbReference>
<dbReference type="Gene3D" id="3.40.50.1820">
    <property type="entry name" value="alpha/beta hydrolase"/>
    <property type="match status" value="1"/>
</dbReference>
<dbReference type="Pfam" id="PF20434">
    <property type="entry name" value="BD-FAE"/>
    <property type="match status" value="1"/>
</dbReference>
<gene>
    <name evidence="4" type="ORF">ALAG00032_LOCUS13807</name>
</gene>
<evidence type="ECO:0000256" key="2">
    <source>
        <dbReference type="SAM" id="Phobius"/>
    </source>
</evidence>
<dbReference type="InterPro" id="IPR050300">
    <property type="entry name" value="GDXG_lipolytic_enzyme"/>
</dbReference>
<feature type="transmembrane region" description="Helical" evidence="2">
    <location>
        <begin position="6"/>
        <end position="23"/>
    </location>
</feature>
<dbReference type="PANTHER" id="PTHR48081">
    <property type="entry name" value="AB HYDROLASE SUPERFAMILY PROTEIN C4A8.06C"/>
    <property type="match status" value="1"/>
</dbReference>
<protein>
    <recommendedName>
        <fullName evidence="3">BD-FAE-like domain-containing protein</fullName>
    </recommendedName>
</protein>
<accession>A0A7S3NQN7</accession>
<evidence type="ECO:0000313" key="4">
    <source>
        <dbReference type="EMBL" id="CAE0373007.1"/>
    </source>
</evidence>
<feature type="domain" description="BD-FAE-like" evidence="3">
    <location>
        <begin position="145"/>
        <end position="328"/>
    </location>
</feature>
<dbReference type="EMBL" id="HBIJ01021199">
    <property type="protein sequence ID" value="CAE0373007.1"/>
    <property type="molecule type" value="Transcribed_RNA"/>
</dbReference>
<proteinExistence type="predicted"/>
<dbReference type="InterPro" id="IPR029058">
    <property type="entry name" value="AB_hydrolase_fold"/>
</dbReference>
<keyword evidence="2" id="KW-0812">Transmembrane</keyword>
<reference evidence="4" key="1">
    <citation type="submission" date="2021-01" db="EMBL/GenBank/DDBJ databases">
        <authorList>
            <person name="Corre E."/>
            <person name="Pelletier E."/>
            <person name="Niang G."/>
            <person name="Scheremetjew M."/>
            <person name="Finn R."/>
            <person name="Kale V."/>
            <person name="Holt S."/>
            <person name="Cochrane G."/>
            <person name="Meng A."/>
            <person name="Brown T."/>
            <person name="Cohen L."/>
        </authorList>
    </citation>
    <scope>NUCLEOTIDE SEQUENCE</scope>
    <source>
        <strain evidence="4">CCMP1510</strain>
    </source>
</reference>